<gene>
    <name evidence="2" type="ORF">ANCCAN_24058</name>
</gene>
<name>A0A368FH20_ANCCA</name>
<evidence type="ECO:0000313" key="2">
    <source>
        <dbReference type="EMBL" id="RCN30170.1"/>
    </source>
</evidence>
<feature type="region of interest" description="Disordered" evidence="1">
    <location>
        <begin position="14"/>
        <end position="89"/>
    </location>
</feature>
<organism evidence="2 3">
    <name type="scientific">Ancylostoma caninum</name>
    <name type="common">Dog hookworm</name>
    <dbReference type="NCBI Taxonomy" id="29170"/>
    <lineage>
        <taxon>Eukaryota</taxon>
        <taxon>Metazoa</taxon>
        <taxon>Ecdysozoa</taxon>
        <taxon>Nematoda</taxon>
        <taxon>Chromadorea</taxon>
        <taxon>Rhabditida</taxon>
        <taxon>Rhabditina</taxon>
        <taxon>Rhabditomorpha</taxon>
        <taxon>Strongyloidea</taxon>
        <taxon>Ancylostomatidae</taxon>
        <taxon>Ancylostomatinae</taxon>
        <taxon>Ancylostoma</taxon>
    </lineage>
</organism>
<evidence type="ECO:0000256" key="1">
    <source>
        <dbReference type="SAM" id="MobiDB-lite"/>
    </source>
</evidence>
<sequence length="89" mass="9792">MYWPLFSNQYKIMGSIGEPQNGASEVLDDWVRPTSGSSKNKNKKKKNKPATSEPASGAVTSSTPSPSKRQLCLLRHSQTTNLPLRRMGS</sequence>
<dbReference type="EMBL" id="JOJR01001636">
    <property type="protein sequence ID" value="RCN30170.1"/>
    <property type="molecule type" value="Genomic_DNA"/>
</dbReference>
<reference evidence="2 3" key="1">
    <citation type="submission" date="2014-10" db="EMBL/GenBank/DDBJ databases">
        <title>Draft genome of the hookworm Ancylostoma caninum.</title>
        <authorList>
            <person name="Mitreva M."/>
        </authorList>
    </citation>
    <scope>NUCLEOTIDE SEQUENCE [LARGE SCALE GENOMIC DNA]</scope>
    <source>
        <strain evidence="2 3">Baltimore</strain>
    </source>
</reference>
<comment type="caution">
    <text evidence="2">The sequence shown here is derived from an EMBL/GenBank/DDBJ whole genome shotgun (WGS) entry which is preliminary data.</text>
</comment>
<dbReference type="OrthoDB" id="6136201at2759"/>
<proteinExistence type="predicted"/>
<dbReference type="Proteomes" id="UP000252519">
    <property type="component" value="Unassembled WGS sequence"/>
</dbReference>
<dbReference type="STRING" id="29170.A0A368FH20"/>
<protein>
    <submittedName>
        <fullName evidence="2">Uncharacterized protein</fullName>
    </submittedName>
</protein>
<feature type="compositionally biased region" description="Polar residues" evidence="1">
    <location>
        <begin position="49"/>
        <end position="68"/>
    </location>
</feature>
<dbReference type="AlphaFoldDB" id="A0A368FH20"/>
<evidence type="ECO:0000313" key="3">
    <source>
        <dbReference type="Proteomes" id="UP000252519"/>
    </source>
</evidence>
<accession>A0A368FH20</accession>
<keyword evidence="3" id="KW-1185">Reference proteome</keyword>